<feature type="compositionally biased region" description="Basic residues" evidence="4">
    <location>
        <begin position="1"/>
        <end position="10"/>
    </location>
</feature>
<dbReference type="RefSeq" id="WP_244289765.1">
    <property type="nucleotide sequence ID" value="NZ_BAAAHR010000008.1"/>
</dbReference>
<dbReference type="EMBL" id="BJUV01000014">
    <property type="protein sequence ID" value="GEK83344.1"/>
    <property type="molecule type" value="Genomic_DNA"/>
</dbReference>
<evidence type="ECO:0000256" key="3">
    <source>
        <dbReference type="PROSITE-ProRule" id="PRU00742"/>
    </source>
</evidence>
<feature type="region of interest" description="Disordered" evidence="4">
    <location>
        <begin position="1"/>
        <end position="23"/>
    </location>
</feature>
<sequence length="184" mass="19532">MKRQSARRHPGNSDFRHPGNSDECASVAGEDLAAAVGLHWPAVADIDDAGPYFDPRHTVHVGHRQDDEEAAEATRVLGLVVSAKEAQARTPGQLASDVRAVAGTRYWLQVDADILDPSVMPAVDSPDPGGLTAAELTALLQHLAPHAMGISITVFDPDLDPAGDYARTLTEILTTGLDQLSRNA</sequence>
<keyword evidence="2 6" id="KW-0378">Hydrolase</keyword>
<dbReference type="AlphaFoldDB" id="A0A7W3JIX1"/>
<dbReference type="Proteomes" id="UP000522688">
    <property type="component" value="Unassembled WGS sequence"/>
</dbReference>
<comment type="similarity">
    <text evidence="3">Belongs to the arginase family.</text>
</comment>
<dbReference type="GO" id="GO:0004053">
    <property type="term" value="F:arginase activity"/>
    <property type="evidence" value="ECO:0007669"/>
    <property type="project" value="UniProtKB-EC"/>
</dbReference>
<reference evidence="6 8" key="2">
    <citation type="submission" date="2020-07" db="EMBL/GenBank/DDBJ databases">
        <title>Sequencing the genomes of 1000 actinobacteria strains.</title>
        <authorList>
            <person name="Klenk H.-P."/>
        </authorList>
    </citation>
    <scope>NUCLEOTIDE SEQUENCE [LARGE SCALE GENOMIC DNA]</scope>
    <source>
        <strain evidence="6 8">DSM 10309</strain>
    </source>
</reference>
<protein>
    <submittedName>
        <fullName evidence="6">Arginase</fullName>
        <ecNumber evidence="6">3.5.3.1</ecNumber>
    </submittedName>
</protein>
<dbReference type="Proteomes" id="UP000321154">
    <property type="component" value="Unassembled WGS sequence"/>
</dbReference>
<accession>A0A7W3JIX1</accession>
<evidence type="ECO:0000313" key="8">
    <source>
        <dbReference type="Proteomes" id="UP000522688"/>
    </source>
</evidence>
<comment type="caution">
    <text evidence="6">The sequence shown here is derived from an EMBL/GenBank/DDBJ whole genome shotgun (WGS) entry which is preliminary data.</text>
</comment>
<proteinExistence type="inferred from homology"/>
<dbReference type="PROSITE" id="PS51409">
    <property type="entry name" value="ARGINASE_2"/>
    <property type="match status" value="1"/>
</dbReference>
<evidence type="ECO:0000313" key="5">
    <source>
        <dbReference type="EMBL" id="GEK83344.1"/>
    </source>
</evidence>
<organism evidence="6 8">
    <name type="scientific">Frigoribacterium faeni</name>
    <dbReference type="NCBI Taxonomy" id="145483"/>
    <lineage>
        <taxon>Bacteria</taxon>
        <taxon>Bacillati</taxon>
        <taxon>Actinomycetota</taxon>
        <taxon>Actinomycetes</taxon>
        <taxon>Micrococcales</taxon>
        <taxon>Microbacteriaceae</taxon>
        <taxon>Frigoribacterium</taxon>
    </lineage>
</organism>
<dbReference type="GO" id="GO:0033389">
    <property type="term" value="P:putrescine biosynthetic process from arginine, via agmatine"/>
    <property type="evidence" value="ECO:0007669"/>
    <property type="project" value="TreeGrafter"/>
</dbReference>
<dbReference type="SUPFAM" id="SSF52768">
    <property type="entry name" value="Arginase/deacetylase"/>
    <property type="match status" value="1"/>
</dbReference>
<dbReference type="GO" id="GO:0046872">
    <property type="term" value="F:metal ion binding"/>
    <property type="evidence" value="ECO:0007669"/>
    <property type="project" value="UniProtKB-KW"/>
</dbReference>
<evidence type="ECO:0000313" key="6">
    <source>
        <dbReference type="EMBL" id="MBA8813699.1"/>
    </source>
</evidence>
<evidence type="ECO:0000256" key="1">
    <source>
        <dbReference type="ARBA" id="ARBA00022723"/>
    </source>
</evidence>
<evidence type="ECO:0000313" key="7">
    <source>
        <dbReference type="Proteomes" id="UP000321154"/>
    </source>
</evidence>
<keyword evidence="1" id="KW-0479">Metal-binding</keyword>
<dbReference type="PANTHER" id="PTHR11358:SF26">
    <property type="entry name" value="GUANIDINO ACID HYDROLASE, MITOCHONDRIAL"/>
    <property type="match status" value="1"/>
</dbReference>
<reference evidence="5 7" key="1">
    <citation type="submission" date="2019-07" db="EMBL/GenBank/DDBJ databases">
        <title>Whole genome shotgun sequence of Frigoribacterium faeni NBRC 103066.</title>
        <authorList>
            <person name="Hosoyama A."/>
            <person name="Uohara A."/>
            <person name="Ohji S."/>
            <person name="Ichikawa N."/>
        </authorList>
    </citation>
    <scope>NUCLEOTIDE SEQUENCE [LARGE SCALE GENOMIC DNA]</scope>
    <source>
        <strain evidence="5 7">NBRC 103066</strain>
    </source>
</reference>
<evidence type="ECO:0000256" key="4">
    <source>
        <dbReference type="SAM" id="MobiDB-lite"/>
    </source>
</evidence>
<keyword evidence="7" id="KW-1185">Reference proteome</keyword>
<evidence type="ECO:0000256" key="2">
    <source>
        <dbReference type="ARBA" id="ARBA00022801"/>
    </source>
</evidence>
<name>A0A7W3JIX1_9MICO</name>
<dbReference type="CDD" id="cd09999">
    <property type="entry name" value="Arginase-like_1"/>
    <property type="match status" value="1"/>
</dbReference>
<dbReference type="InterPro" id="IPR023696">
    <property type="entry name" value="Ureohydrolase_dom_sf"/>
</dbReference>
<dbReference type="PANTHER" id="PTHR11358">
    <property type="entry name" value="ARGINASE/AGMATINASE"/>
    <property type="match status" value="1"/>
</dbReference>
<dbReference type="Pfam" id="PF00491">
    <property type="entry name" value="Arginase"/>
    <property type="match status" value="1"/>
</dbReference>
<dbReference type="InterPro" id="IPR006035">
    <property type="entry name" value="Ureohydrolase"/>
</dbReference>
<dbReference type="EMBL" id="JACGWW010000002">
    <property type="protein sequence ID" value="MBA8813699.1"/>
    <property type="molecule type" value="Genomic_DNA"/>
</dbReference>
<dbReference type="EC" id="3.5.3.1" evidence="6"/>
<dbReference type="GO" id="GO:0008783">
    <property type="term" value="F:agmatinase activity"/>
    <property type="evidence" value="ECO:0007669"/>
    <property type="project" value="TreeGrafter"/>
</dbReference>
<dbReference type="Gene3D" id="3.40.800.10">
    <property type="entry name" value="Ureohydrolase domain"/>
    <property type="match status" value="1"/>
</dbReference>
<gene>
    <name evidence="6" type="ORF">FB463_001948</name>
    <name evidence="5" type="ORF">FFA01_16530</name>
</gene>